<feature type="signal peptide" evidence="3">
    <location>
        <begin position="1"/>
        <end position="26"/>
    </location>
</feature>
<keyword evidence="3" id="KW-0732">Signal</keyword>
<protein>
    <submittedName>
        <fullName evidence="4">Excalibur calcium-binding protein</fullName>
    </submittedName>
</protein>
<dbReference type="AlphaFoldDB" id="A0A940XLI4"/>
<feature type="chain" id="PRO_5037667497" evidence="3">
    <location>
        <begin position="27"/>
        <end position="124"/>
    </location>
</feature>
<evidence type="ECO:0000313" key="4">
    <source>
        <dbReference type="EMBL" id="MBQ0830625.1"/>
    </source>
</evidence>
<evidence type="ECO:0000256" key="1">
    <source>
        <dbReference type="SAM" id="MobiDB-lite"/>
    </source>
</evidence>
<gene>
    <name evidence="4" type="ORF">J5Y05_29665</name>
</gene>
<comment type="caution">
    <text evidence="4">The sequence shown here is derived from an EMBL/GenBank/DDBJ whole genome shotgun (WGS) entry which is preliminary data.</text>
</comment>
<evidence type="ECO:0000256" key="3">
    <source>
        <dbReference type="SAM" id="SignalP"/>
    </source>
</evidence>
<dbReference type="EMBL" id="JAGPNL010000011">
    <property type="protein sequence ID" value="MBQ0830625.1"/>
    <property type="molecule type" value="Genomic_DNA"/>
</dbReference>
<dbReference type="Proteomes" id="UP000677875">
    <property type="component" value="Unassembled WGS sequence"/>
</dbReference>
<proteinExistence type="predicted"/>
<feature type="compositionally biased region" description="Low complexity" evidence="1">
    <location>
        <begin position="40"/>
        <end position="82"/>
    </location>
</feature>
<accession>A0A940XLI4</accession>
<evidence type="ECO:0000256" key="2">
    <source>
        <dbReference type="SAM" id="Phobius"/>
    </source>
</evidence>
<keyword evidence="2" id="KW-1133">Transmembrane helix</keyword>
<evidence type="ECO:0000313" key="5">
    <source>
        <dbReference type="Proteomes" id="UP000677875"/>
    </source>
</evidence>
<keyword evidence="2" id="KW-0812">Transmembrane</keyword>
<reference evidence="4" key="1">
    <citation type="submission" date="2021-04" db="EMBL/GenBank/DDBJ databases">
        <title>Genome seq and assembly of Streptomyces sp. RG38.</title>
        <authorList>
            <person name="Chhetri G."/>
        </authorList>
    </citation>
    <scope>NUCLEOTIDE SEQUENCE</scope>
    <source>
        <strain evidence="4">RG38</strain>
    </source>
</reference>
<feature type="region of interest" description="Disordered" evidence="1">
    <location>
        <begin position="40"/>
        <end position="95"/>
    </location>
</feature>
<keyword evidence="5" id="KW-1185">Reference proteome</keyword>
<keyword evidence="2" id="KW-0472">Membrane</keyword>
<dbReference type="RefSeq" id="WP_210876390.1">
    <property type="nucleotide sequence ID" value="NZ_JAGPNL010000011.1"/>
</dbReference>
<organism evidence="4 5">
    <name type="scientific">Streptomyces tagetis</name>
    <dbReference type="NCBI Taxonomy" id="2820809"/>
    <lineage>
        <taxon>Bacteria</taxon>
        <taxon>Bacillati</taxon>
        <taxon>Actinomycetota</taxon>
        <taxon>Actinomycetes</taxon>
        <taxon>Kitasatosporales</taxon>
        <taxon>Streptomycetaceae</taxon>
        <taxon>Streptomyces</taxon>
    </lineage>
</organism>
<sequence length="124" mass="12192">MRRRTGAAGTAAVIAALALSAAPAHADGAECRDTAREARCAAAAETSPPTISATSRPMPTATAPAPAVPAPDASGPVAPTRGVRGGVGGAANSGPSDHDVGIGLTFVLGAALAAGYVIRWRRRR</sequence>
<feature type="transmembrane region" description="Helical" evidence="2">
    <location>
        <begin position="100"/>
        <end position="118"/>
    </location>
</feature>
<name>A0A940XLI4_9ACTN</name>